<accession>A0ABV9P8R5</accession>
<dbReference type="SUPFAM" id="SSF103088">
    <property type="entry name" value="OmpA-like"/>
    <property type="match status" value="2"/>
</dbReference>
<protein>
    <submittedName>
        <fullName evidence="4">OmpA family protein</fullName>
    </submittedName>
</protein>
<proteinExistence type="predicted"/>
<feature type="signal peptide" evidence="2">
    <location>
        <begin position="1"/>
        <end position="19"/>
    </location>
</feature>
<organism evidence="4 5">
    <name type="scientific">Flavobacterium ponti</name>
    <dbReference type="NCBI Taxonomy" id="665133"/>
    <lineage>
        <taxon>Bacteria</taxon>
        <taxon>Pseudomonadati</taxon>
        <taxon>Bacteroidota</taxon>
        <taxon>Flavobacteriia</taxon>
        <taxon>Flavobacteriales</taxon>
        <taxon>Flavobacteriaceae</taxon>
        <taxon>Flavobacterium</taxon>
    </lineage>
</organism>
<evidence type="ECO:0000256" key="1">
    <source>
        <dbReference type="PROSITE-ProRule" id="PRU00473"/>
    </source>
</evidence>
<dbReference type="EMBL" id="JBHSGW010000027">
    <property type="protein sequence ID" value="MFC4740941.1"/>
    <property type="molecule type" value="Genomic_DNA"/>
</dbReference>
<reference evidence="5" key="1">
    <citation type="journal article" date="2019" name="Int. J. Syst. Evol. Microbiol.">
        <title>The Global Catalogue of Microorganisms (GCM) 10K type strain sequencing project: providing services to taxonomists for standard genome sequencing and annotation.</title>
        <authorList>
            <consortium name="The Broad Institute Genomics Platform"/>
            <consortium name="The Broad Institute Genome Sequencing Center for Infectious Disease"/>
            <person name="Wu L."/>
            <person name="Ma J."/>
        </authorList>
    </citation>
    <scope>NUCLEOTIDE SEQUENCE [LARGE SCALE GENOMIC DNA]</scope>
    <source>
        <strain evidence="5">CCUG 50349</strain>
    </source>
</reference>
<dbReference type="PANTHER" id="PTHR30329">
    <property type="entry name" value="STATOR ELEMENT OF FLAGELLAR MOTOR COMPLEX"/>
    <property type="match status" value="1"/>
</dbReference>
<keyword evidence="2" id="KW-0732">Signal</keyword>
<keyword evidence="1" id="KW-0472">Membrane</keyword>
<keyword evidence="5" id="KW-1185">Reference proteome</keyword>
<dbReference type="RefSeq" id="WP_379743295.1">
    <property type="nucleotide sequence ID" value="NZ_JBHSGW010000027.1"/>
</dbReference>
<evidence type="ECO:0000313" key="4">
    <source>
        <dbReference type="EMBL" id="MFC4740941.1"/>
    </source>
</evidence>
<dbReference type="Gene3D" id="3.30.1330.60">
    <property type="entry name" value="OmpA-like domain"/>
    <property type="match status" value="2"/>
</dbReference>
<evidence type="ECO:0000256" key="2">
    <source>
        <dbReference type="SAM" id="SignalP"/>
    </source>
</evidence>
<name>A0ABV9P8R5_9FLAO</name>
<gene>
    <name evidence="4" type="ORF">ACFO3U_13140</name>
</gene>
<dbReference type="Proteomes" id="UP001595885">
    <property type="component" value="Unassembled WGS sequence"/>
</dbReference>
<evidence type="ECO:0000259" key="3">
    <source>
        <dbReference type="PROSITE" id="PS51123"/>
    </source>
</evidence>
<sequence length="248" mass="28966">MQKRYLLFLLFSLVSFSQSKFTVYFETNSFRLTESEQLKLDQFLSNKAIEITNVIGYCDYRSTNSYNYELSVNRAKFIKEYIESNSYNKNIIVEAKGENFKKNENLALNRKVEIIFKEIDLIEQIKKLRKGDKLIIKNLNFYNNSGNVLPESKAVLEQLLNVMKSIPKLKIEIQGHICCQSLDASEETEDIALVRALAVYSYLFYGGIDKNRLTYKSFKSSKPIFPIPEKNEDERNANRRVEIMILEN</sequence>
<dbReference type="Pfam" id="PF00691">
    <property type="entry name" value="OmpA"/>
    <property type="match status" value="2"/>
</dbReference>
<dbReference type="PROSITE" id="PS51123">
    <property type="entry name" value="OMPA_2"/>
    <property type="match status" value="2"/>
</dbReference>
<feature type="domain" description="OmpA-like" evidence="3">
    <location>
        <begin position="128"/>
        <end position="248"/>
    </location>
</feature>
<dbReference type="InterPro" id="IPR006665">
    <property type="entry name" value="OmpA-like"/>
</dbReference>
<dbReference type="PANTHER" id="PTHR30329:SF21">
    <property type="entry name" value="LIPOPROTEIN YIAD-RELATED"/>
    <property type="match status" value="1"/>
</dbReference>
<evidence type="ECO:0000313" key="5">
    <source>
        <dbReference type="Proteomes" id="UP001595885"/>
    </source>
</evidence>
<comment type="caution">
    <text evidence="4">The sequence shown here is derived from an EMBL/GenBank/DDBJ whole genome shotgun (WGS) entry which is preliminary data.</text>
</comment>
<feature type="domain" description="OmpA-like" evidence="3">
    <location>
        <begin position="12"/>
        <end position="120"/>
    </location>
</feature>
<dbReference type="CDD" id="cd07185">
    <property type="entry name" value="OmpA_C-like"/>
    <property type="match status" value="2"/>
</dbReference>
<dbReference type="InterPro" id="IPR050330">
    <property type="entry name" value="Bact_OuterMem_StrucFunc"/>
</dbReference>
<dbReference type="InterPro" id="IPR036737">
    <property type="entry name" value="OmpA-like_sf"/>
</dbReference>
<feature type="chain" id="PRO_5046831669" evidence="2">
    <location>
        <begin position="20"/>
        <end position="248"/>
    </location>
</feature>